<reference evidence="24" key="5">
    <citation type="submission" date="2025-09" db="UniProtKB">
        <authorList>
            <consortium name="Ensembl"/>
        </authorList>
    </citation>
    <scope>IDENTIFICATION</scope>
</reference>
<keyword evidence="6" id="KW-0963">Cytoplasm</keyword>
<reference evidence="25" key="2">
    <citation type="journal article" date="2007" name="PLoS Biol.">
        <title>Survey sequencing and comparative analysis of the elephant shark (Callorhinchus milii) genome.</title>
        <authorList>
            <person name="Venkatesh B."/>
            <person name="Kirkness E.F."/>
            <person name="Loh Y.H."/>
            <person name="Halpern A.L."/>
            <person name="Lee A.P."/>
            <person name="Johnson J."/>
            <person name="Dandona N."/>
            <person name="Viswanathan L.D."/>
            <person name="Tay A."/>
            <person name="Venter J.C."/>
            <person name="Strausberg R.L."/>
            <person name="Brenner S."/>
        </authorList>
    </citation>
    <scope>NUCLEOTIDE SEQUENCE [LARGE SCALE GENOMIC DNA]</scope>
</reference>
<sequence>MAAPPTKSETVAPEEHEVRRVLGSILKEFKGALGPEDPLPEPCRRSAGLSREEVEGECIQAGLKLLLERNVPPVLAAALIQATIAQVLQFDLSVFRRKGESQHDEEAIVLLQQEPLARLFFNKCFEVCCEWKKQPPLLYTPKRYLKISVHAIRGGRRKMEDRHVVLSEFDPLFGITDKEERAYFAVFDGHCGVDAAGYAATHLHVKLARQELLLAQPAEALRKAFKQTDEMFLQRAKRERLRSGTTGVSALVVGDSLHVAWLGDSQVMMVRKGEVMTLMDPHKPEREDEKQRIKELGGCVAFLDCWRVNGTLAVSRAIGDIDQKPYISGDADSASFTLDGTEDYIVLGCDGFFDTVEPSKVVDLVREHLQESAGDGSEIAKKLVEAAKENGSRDNITVILVFLREPVAIWRDSDCHRGHEKADHLSGLFQAGL</sequence>
<dbReference type="PANTHER" id="PTHR13832">
    <property type="entry name" value="PROTEIN PHOSPHATASE 2C"/>
    <property type="match status" value="1"/>
</dbReference>
<comment type="cofactor">
    <cofactor evidence="2">
        <name>Mg(2+)</name>
        <dbReference type="ChEBI" id="CHEBI:18420"/>
    </cofactor>
</comment>
<keyword evidence="8" id="KW-0479">Metal-binding</keyword>
<dbReference type="InterPro" id="IPR036457">
    <property type="entry name" value="PPM-type-like_dom_sf"/>
</dbReference>
<reference evidence="24" key="4">
    <citation type="submission" date="2025-08" db="UniProtKB">
        <authorList>
            <consortium name="Ensembl"/>
        </authorList>
    </citation>
    <scope>IDENTIFICATION</scope>
</reference>
<keyword evidence="14" id="KW-0539">Nucleus</keyword>
<dbReference type="Ensembl" id="ENSCMIT00000012521.1">
    <property type="protein sequence ID" value="ENSCMIP00000012233.1"/>
    <property type="gene ID" value="ENSCMIG00000006260.1"/>
</dbReference>
<proteinExistence type="predicted"/>
<dbReference type="GeneID" id="103188679"/>
<keyword evidence="12" id="KW-0904">Protein phosphatase</keyword>
<dbReference type="FunFam" id="3.60.40.10:FF:000021">
    <property type="entry name" value="Protein phosphatase, Mg2+/Mn2+-dependent, 1E"/>
    <property type="match status" value="1"/>
</dbReference>
<evidence type="ECO:0000256" key="2">
    <source>
        <dbReference type="ARBA" id="ARBA00001946"/>
    </source>
</evidence>
<dbReference type="SMART" id="SM00331">
    <property type="entry name" value="PP2C_SIG"/>
    <property type="match status" value="1"/>
</dbReference>
<dbReference type="AlphaFoldDB" id="A0A4W3H5Z6"/>
<evidence type="ECO:0000256" key="13">
    <source>
        <dbReference type="ARBA" id="ARBA00023211"/>
    </source>
</evidence>
<evidence type="ECO:0000256" key="8">
    <source>
        <dbReference type="ARBA" id="ARBA00022723"/>
    </source>
</evidence>
<comment type="subcellular location">
    <subcellularLocation>
        <location evidence="4">Cytoplasm</location>
    </subcellularLocation>
    <subcellularLocation>
        <location evidence="3">Nucleus</location>
    </subcellularLocation>
</comment>
<dbReference type="SUPFAM" id="SSF81606">
    <property type="entry name" value="PP2C-like"/>
    <property type="match status" value="1"/>
</dbReference>
<dbReference type="Proteomes" id="UP000314986">
    <property type="component" value="Unassembled WGS sequence"/>
</dbReference>
<name>A0A4W3H5Z6_CALMI</name>
<keyword evidence="13" id="KW-0464">Manganese</keyword>
<reference evidence="25" key="1">
    <citation type="journal article" date="2006" name="Science">
        <title>Ancient noncoding elements conserved in the human genome.</title>
        <authorList>
            <person name="Venkatesh B."/>
            <person name="Kirkness E.F."/>
            <person name="Loh Y.H."/>
            <person name="Halpern A.L."/>
            <person name="Lee A.P."/>
            <person name="Johnson J."/>
            <person name="Dandona N."/>
            <person name="Viswanathan L.D."/>
            <person name="Tay A."/>
            <person name="Venter J.C."/>
            <person name="Strausberg R.L."/>
            <person name="Brenner S."/>
        </authorList>
    </citation>
    <scope>NUCLEOTIDE SEQUENCE [LARGE SCALE GENOMIC DNA]</scope>
</reference>
<dbReference type="CTD" id="9647"/>
<dbReference type="Pfam" id="PF00481">
    <property type="entry name" value="PP2C"/>
    <property type="match status" value="1"/>
</dbReference>
<evidence type="ECO:0000256" key="3">
    <source>
        <dbReference type="ARBA" id="ARBA00004123"/>
    </source>
</evidence>
<evidence type="ECO:0000256" key="5">
    <source>
        <dbReference type="ARBA" id="ARBA00013081"/>
    </source>
</evidence>
<evidence type="ECO:0000256" key="18">
    <source>
        <dbReference type="ARBA" id="ARBA00070214"/>
    </source>
</evidence>
<evidence type="ECO:0000256" key="6">
    <source>
        <dbReference type="ARBA" id="ARBA00022490"/>
    </source>
</evidence>
<dbReference type="OrthoDB" id="10264738at2759"/>
<comment type="catalytic activity">
    <reaction evidence="15">
        <text>O-phospho-L-seryl-[protein] + H2O = L-seryl-[protein] + phosphate</text>
        <dbReference type="Rhea" id="RHEA:20629"/>
        <dbReference type="Rhea" id="RHEA-COMP:9863"/>
        <dbReference type="Rhea" id="RHEA-COMP:11604"/>
        <dbReference type="ChEBI" id="CHEBI:15377"/>
        <dbReference type="ChEBI" id="CHEBI:29999"/>
        <dbReference type="ChEBI" id="CHEBI:43474"/>
        <dbReference type="ChEBI" id="CHEBI:83421"/>
        <dbReference type="EC" id="3.1.3.16"/>
    </reaction>
</comment>
<evidence type="ECO:0000256" key="7">
    <source>
        <dbReference type="ARBA" id="ARBA00022553"/>
    </source>
</evidence>
<dbReference type="GO" id="GO:0005634">
    <property type="term" value="C:nucleus"/>
    <property type="evidence" value="ECO:0007669"/>
    <property type="project" value="UniProtKB-SubCell"/>
</dbReference>
<evidence type="ECO:0000256" key="12">
    <source>
        <dbReference type="ARBA" id="ARBA00022912"/>
    </source>
</evidence>
<keyword evidence="7" id="KW-0597">Phosphoprotein</keyword>
<evidence type="ECO:0000256" key="14">
    <source>
        <dbReference type="ARBA" id="ARBA00023242"/>
    </source>
</evidence>
<evidence type="ECO:0000256" key="9">
    <source>
        <dbReference type="ARBA" id="ARBA00022737"/>
    </source>
</evidence>
<dbReference type="InParanoid" id="A0A4W3H5Z6"/>
<dbReference type="InterPro" id="IPR001932">
    <property type="entry name" value="PPM-type_phosphatase-like_dom"/>
</dbReference>
<evidence type="ECO:0000256" key="16">
    <source>
        <dbReference type="ARBA" id="ARBA00048336"/>
    </source>
</evidence>
<reference evidence="25" key="3">
    <citation type="journal article" date="2014" name="Nature">
        <title>Elephant shark genome provides unique insights into gnathostome evolution.</title>
        <authorList>
            <consortium name="International Elephant Shark Genome Sequencing Consortium"/>
            <person name="Venkatesh B."/>
            <person name="Lee A.P."/>
            <person name="Ravi V."/>
            <person name="Maurya A.K."/>
            <person name="Lian M.M."/>
            <person name="Swann J.B."/>
            <person name="Ohta Y."/>
            <person name="Flajnik M.F."/>
            <person name="Sutoh Y."/>
            <person name="Kasahara M."/>
            <person name="Hoon S."/>
            <person name="Gangu V."/>
            <person name="Roy S.W."/>
            <person name="Irimia M."/>
            <person name="Korzh V."/>
            <person name="Kondrychyn I."/>
            <person name="Lim Z.W."/>
            <person name="Tay B.H."/>
            <person name="Tohari S."/>
            <person name="Kong K.W."/>
            <person name="Ho S."/>
            <person name="Lorente-Galdos B."/>
            <person name="Quilez J."/>
            <person name="Marques-Bonet T."/>
            <person name="Raney B.J."/>
            <person name="Ingham P.W."/>
            <person name="Tay A."/>
            <person name="Hillier L.W."/>
            <person name="Minx P."/>
            <person name="Boehm T."/>
            <person name="Wilson R.K."/>
            <person name="Brenner S."/>
            <person name="Warren W.C."/>
        </authorList>
    </citation>
    <scope>NUCLEOTIDE SEQUENCE [LARGE SCALE GENOMIC DNA]</scope>
</reference>
<protein>
    <recommendedName>
        <fullName evidence="18">Protein phosphatase 1E</fullName>
        <ecNumber evidence="5">3.1.3.16</ecNumber>
    </recommendedName>
    <alternativeName>
        <fullName evidence="21">Ca(2+)/calmodulin-dependent protein kinase phosphatase N</fullName>
    </alternativeName>
    <alternativeName>
        <fullName evidence="19">CaMKP-nucleus</fullName>
    </alternativeName>
    <alternativeName>
        <fullName evidence="20">Partner of PIX 1</fullName>
    </alternativeName>
    <alternativeName>
        <fullName evidence="22">Partner of PIX-alpha</fullName>
    </alternativeName>
</protein>
<comment type="catalytic activity">
    <reaction evidence="16">
        <text>O-phospho-L-threonyl-[protein] + H2O = L-threonyl-[protein] + phosphate</text>
        <dbReference type="Rhea" id="RHEA:47004"/>
        <dbReference type="Rhea" id="RHEA-COMP:11060"/>
        <dbReference type="Rhea" id="RHEA-COMP:11605"/>
        <dbReference type="ChEBI" id="CHEBI:15377"/>
        <dbReference type="ChEBI" id="CHEBI:30013"/>
        <dbReference type="ChEBI" id="CHEBI:43474"/>
        <dbReference type="ChEBI" id="CHEBI:61977"/>
        <dbReference type="EC" id="3.1.3.16"/>
    </reaction>
</comment>
<evidence type="ECO:0000256" key="22">
    <source>
        <dbReference type="ARBA" id="ARBA00079435"/>
    </source>
</evidence>
<dbReference type="SMART" id="SM00332">
    <property type="entry name" value="PP2Cc"/>
    <property type="match status" value="1"/>
</dbReference>
<evidence type="ECO:0000256" key="19">
    <source>
        <dbReference type="ARBA" id="ARBA00075580"/>
    </source>
</evidence>
<keyword evidence="9" id="KW-0677">Repeat</keyword>
<evidence type="ECO:0000256" key="1">
    <source>
        <dbReference type="ARBA" id="ARBA00001936"/>
    </source>
</evidence>
<keyword evidence="11" id="KW-0460">Magnesium</keyword>
<accession>A0A4W3H5Z6</accession>
<evidence type="ECO:0000313" key="24">
    <source>
        <dbReference type="Ensembl" id="ENSCMIP00000012233.1"/>
    </source>
</evidence>
<dbReference type="STRING" id="7868.ENSCMIP00000012233"/>
<evidence type="ECO:0000256" key="20">
    <source>
        <dbReference type="ARBA" id="ARBA00075701"/>
    </source>
</evidence>
<evidence type="ECO:0000256" key="17">
    <source>
        <dbReference type="ARBA" id="ARBA00063519"/>
    </source>
</evidence>
<dbReference type="GeneTree" id="ENSGT00940000158884"/>
<dbReference type="InterPro" id="IPR015655">
    <property type="entry name" value="PP2C"/>
</dbReference>
<dbReference type="CDD" id="cd00143">
    <property type="entry name" value="PP2Cc"/>
    <property type="match status" value="1"/>
</dbReference>
<evidence type="ECO:0000256" key="10">
    <source>
        <dbReference type="ARBA" id="ARBA00022801"/>
    </source>
</evidence>
<evidence type="ECO:0000313" key="25">
    <source>
        <dbReference type="Proteomes" id="UP000314986"/>
    </source>
</evidence>
<evidence type="ECO:0000256" key="15">
    <source>
        <dbReference type="ARBA" id="ARBA00047761"/>
    </source>
</evidence>
<keyword evidence="10" id="KW-0378">Hydrolase</keyword>
<feature type="domain" description="PPM-type phosphatase" evidence="23">
    <location>
        <begin position="146"/>
        <end position="403"/>
    </location>
</feature>
<dbReference type="PROSITE" id="PS51746">
    <property type="entry name" value="PPM_2"/>
    <property type="match status" value="1"/>
</dbReference>
<dbReference type="OMA" id="DEMFLFK"/>
<evidence type="ECO:0000256" key="21">
    <source>
        <dbReference type="ARBA" id="ARBA00078590"/>
    </source>
</evidence>
<evidence type="ECO:0000256" key="4">
    <source>
        <dbReference type="ARBA" id="ARBA00004496"/>
    </source>
</evidence>
<dbReference type="RefSeq" id="XP_007906924.2">
    <property type="nucleotide sequence ID" value="XM_007908733.2"/>
</dbReference>
<comment type="cofactor">
    <cofactor evidence="1">
        <name>Mn(2+)</name>
        <dbReference type="ChEBI" id="CHEBI:29035"/>
    </cofactor>
</comment>
<evidence type="ECO:0000256" key="11">
    <source>
        <dbReference type="ARBA" id="ARBA00022842"/>
    </source>
</evidence>
<dbReference type="PANTHER" id="PTHR13832:SF233">
    <property type="entry name" value="PROTEIN PHOSPHATASE 1F"/>
    <property type="match status" value="1"/>
</dbReference>
<evidence type="ECO:0000259" key="23">
    <source>
        <dbReference type="PROSITE" id="PS51746"/>
    </source>
</evidence>
<comment type="subunit">
    <text evidence="17">Heterotrimer. Interacts with PAX1 and ARHGEF6 (or ARHGEF7).</text>
</comment>
<dbReference type="EC" id="3.1.3.16" evidence="5"/>
<dbReference type="GO" id="GO:0046872">
    <property type="term" value="F:metal ion binding"/>
    <property type="evidence" value="ECO:0007669"/>
    <property type="project" value="UniProtKB-KW"/>
</dbReference>
<dbReference type="KEGG" id="cmk:103188679"/>
<organism evidence="24 25">
    <name type="scientific">Callorhinchus milii</name>
    <name type="common">Ghost shark</name>
    <dbReference type="NCBI Taxonomy" id="7868"/>
    <lineage>
        <taxon>Eukaryota</taxon>
        <taxon>Metazoa</taxon>
        <taxon>Chordata</taxon>
        <taxon>Craniata</taxon>
        <taxon>Vertebrata</taxon>
        <taxon>Chondrichthyes</taxon>
        <taxon>Holocephali</taxon>
        <taxon>Chimaeriformes</taxon>
        <taxon>Callorhinchidae</taxon>
        <taxon>Callorhinchus</taxon>
    </lineage>
</organism>
<dbReference type="GO" id="GO:0004722">
    <property type="term" value="F:protein serine/threonine phosphatase activity"/>
    <property type="evidence" value="ECO:0007669"/>
    <property type="project" value="UniProtKB-EC"/>
</dbReference>
<dbReference type="GO" id="GO:0005829">
    <property type="term" value="C:cytosol"/>
    <property type="evidence" value="ECO:0007669"/>
    <property type="project" value="TreeGrafter"/>
</dbReference>
<dbReference type="Gene3D" id="3.60.40.10">
    <property type="entry name" value="PPM-type phosphatase domain"/>
    <property type="match status" value="1"/>
</dbReference>
<keyword evidence="25" id="KW-1185">Reference proteome</keyword>
<gene>
    <name evidence="24" type="primary">ppm1f</name>
</gene>